<dbReference type="RefSeq" id="WP_110315233.1">
    <property type="nucleotide sequence ID" value="NZ_QJJU01000003.1"/>
</dbReference>
<protein>
    <submittedName>
        <fullName evidence="2">TfoX-like protein</fullName>
    </submittedName>
</protein>
<sequence>MAYDEDLAYRIRELVAAERGVEEKRMFGGLAFLINGNMSVAASGHGGLMVRVPPDETEKLLARDHVEPMVMAGRETRGWLRVSLDGVKTKRQLQSWVIRGVDYAKSLPPK</sequence>
<dbReference type="Gene3D" id="3.30.1460.30">
    <property type="entry name" value="YgaC/TfoX-N like chaperone"/>
    <property type="match status" value="1"/>
</dbReference>
<dbReference type="Pfam" id="PF04993">
    <property type="entry name" value="TfoX_N"/>
    <property type="match status" value="1"/>
</dbReference>
<dbReference type="EMBL" id="QJJU01000003">
    <property type="protein sequence ID" value="PXX11164.1"/>
    <property type="molecule type" value="Genomic_DNA"/>
</dbReference>
<keyword evidence="3" id="KW-1185">Reference proteome</keyword>
<feature type="domain" description="TfoX N-terminal" evidence="1">
    <location>
        <begin position="14"/>
        <end position="102"/>
    </location>
</feature>
<dbReference type="Proteomes" id="UP000247781">
    <property type="component" value="Unassembled WGS sequence"/>
</dbReference>
<evidence type="ECO:0000313" key="3">
    <source>
        <dbReference type="Proteomes" id="UP000247781"/>
    </source>
</evidence>
<gene>
    <name evidence="2" type="ORF">C8E89_103253</name>
</gene>
<organism evidence="2 3">
    <name type="scientific">Mycolicibacterium moriokaense</name>
    <dbReference type="NCBI Taxonomy" id="39691"/>
    <lineage>
        <taxon>Bacteria</taxon>
        <taxon>Bacillati</taxon>
        <taxon>Actinomycetota</taxon>
        <taxon>Actinomycetes</taxon>
        <taxon>Mycobacteriales</taxon>
        <taxon>Mycobacteriaceae</taxon>
        <taxon>Mycolicibacterium</taxon>
    </lineage>
</organism>
<comment type="caution">
    <text evidence="2">The sequence shown here is derived from an EMBL/GenBank/DDBJ whole genome shotgun (WGS) entry which is preliminary data.</text>
</comment>
<dbReference type="OrthoDB" id="214902at2"/>
<reference evidence="3" key="1">
    <citation type="submission" date="2018-05" db="EMBL/GenBank/DDBJ databases">
        <authorList>
            <person name="Deangelis K."/>
            <person name="Huntemann M."/>
            <person name="Clum A."/>
            <person name="Pillay M."/>
            <person name="Palaniappan K."/>
            <person name="Varghese N."/>
            <person name="Mikhailova N."/>
            <person name="Stamatis D."/>
            <person name="Reddy T."/>
            <person name="Daum C."/>
            <person name="Shapiro N."/>
            <person name="Ivanova N."/>
            <person name="Kyrpides N."/>
            <person name="Woyke T."/>
        </authorList>
    </citation>
    <scope>NUCLEOTIDE SEQUENCE [LARGE SCALE GENOMIC DNA]</scope>
    <source>
        <strain evidence="3">GAS496</strain>
    </source>
</reference>
<accession>A0A318HK22</accession>
<proteinExistence type="predicted"/>
<evidence type="ECO:0000259" key="1">
    <source>
        <dbReference type="Pfam" id="PF04993"/>
    </source>
</evidence>
<reference evidence="2 3" key="2">
    <citation type="submission" date="2018-06" db="EMBL/GenBank/DDBJ databases">
        <title>Sequencing of bacterial isolates from soil warming experiment in Harvard Forest, Massachusetts, USA.</title>
        <authorList>
            <person name="Deangelis K.PhD."/>
        </authorList>
    </citation>
    <scope>NUCLEOTIDE SEQUENCE [LARGE SCALE GENOMIC DNA]</scope>
    <source>
        <strain evidence="2 3">GAS496</strain>
    </source>
</reference>
<dbReference type="SUPFAM" id="SSF159894">
    <property type="entry name" value="YgaC/TfoX-N like"/>
    <property type="match status" value="1"/>
</dbReference>
<name>A0A318HK22_9MYCO</name>
<dbReference type="InterPro" id="IPR007076">
    <property type="entry name" value="TfoX_N"/>
</dbReference>
<dbReference type="AlphaFoldDB" id="A0A318HK22"/>
<evidence type="ECO:0000313" key="2">
    <source>
        <dbReference type="EMBL" id="PXX11164.1"/>
    </source>
</evidence>